<evidence type="ECO:0000256" key="2">
    <source>
        <dbReference type="ARBA" id="ARBA00004397"/>
    </source>
</evidence>
<dbReference type="FunFam" id="2.130.10.10:FF:000193">
    <property type="entry name" value="Protein transport protein SEC31, putative"/>
    <property type="match status" value="1"/>
</dbReference>
<dbReference type="OrthoDB" id="542917at2759"/>
<keyword evidence="11" id="KW-0653">Protein transport</keyword>
<dbReference type="InterPro" id="IPR024298">
    <property type="entry name" value="Sec16_Sec23-bd"/>
</dbReference>
<evidence type="ECO:0000256" key="4">
    <source>
        <dbReference type="ARBA" id="ARBA00013507"/>
    </source>
</evidence>
<dbReference type="Pfam" id="PF12931">
    <property type="entry name" value="TPR_Sec16"/>
    <property type="match status" value="1"/>
</dbReference>
<gene>
    <name evidence="18" type="ORF">FALBO_14193</name>
</gene>
<comment type="function">
    <text evidence="14">Component of the coat protein complex II (COPII) which promotes the formation of transport vesicles from the endoplasmic reticulum (ER). The coat has two main functions, the physical deformation of the endoplasmic reticulum membrane into vesicles and the selection of cargo molecules.</text>
</comment>
<dbReference type="InterPro" id="IPR036322">
    <property type="entry name" value="WD40_repeat_dom_sf"/>
</dbReference>
<evidence type="ECO:0000256" key="16">
    <source>
        <dbReference type="SAM" id="MobiDB-lite"/>
    </source>
</evidence>
<protein>
    <recommendedName>
        <fullName evidence="5">Protein transport protein SEC31</fullName>
    </recommendedName>
    <alternativeName>
        <fullName evidence="4">Protein transport protein sec31</fullName>
    </alternativeName>
</protein>
<comment type="caution">
    <text evidence="18">The sequence shown here is derived from an EMBL/GenBank/DDBJ whole genome shotgun (WGS) entry which is preliminary data.</text>
</comment>
<evidence type="ECO:0000256" key="1">
    <source>
        <dbReference type="ARBA" id="ARBA00004299"/>
    </source>
</evidence>
<keyword evidence="9" id="KW-0256">Endoplasmic reticulum</keyword>
<dbReference type="AlphaFoldDB" id="A0A8H4P1F9"/>
<keyword evidence="10" id="KW-0931">ER-Golgi transport</keyword>
<name>A0A8H4P1F9_9HYPO</name>
<feature type="compositionally biased region" description="Pro residues" evidence="16">
    <location>
        <begin position="821"/>
        <end position="831"/>
    </location>
</feature>
<accession>A0A8H4P1F9</accession>
<evidence type="ECO:0000259" key="17">
    <source>
        <dbReference type="Pfam" id="PF12931"/>
    </source>
</evidence>
<comment type="subcellular location">
    <subcellularLocation>
        <location evidence="1">Cytoplasmic vesicle</location>
        <location evidence="1">COPII-coated vesicle membrane</location>
        <topology evidence="1">Peripheral membrane protein</topology>
        <orientation evidence="1">Cytoplasmic side</orientation>
    </subcellularLocation>
    <subcellularLocation>
        <location evidence="2">Endoplasmic reticulum membrane</location>
        <topology evidence="2">Peripheral membrane protein</topology>
        <orientation evidence="2">Cytoplasmic side</orientation>
    </subcellularLocation>
</comment>
<dbReference type="GO" id="GO:0005198">
    <property type="term" value="F:structural molecule activity"/>
    <property type="evidence" value="ECO:0007669"/>
    <property type="project" value="TreeGrafter"/>
</dbReference>
<dbReference type="PROSITE" id="PS50294">
    <property type="entry name" value="WD_REPEATS_REGION"/>
    <property type="match status" value="1"/>
</dbReference>
<dbReference type="PANTHER" id="PTHR13923">
    <property type="entry name" value="SEC31-RELATED PROTEIN"/>
    <property type="match status" value="1"/>
</dbReference>
<dbReference type="Proteomes" id="UP000554235">
    <property type="component" value="Unassembled WGS sequence"/>
</dbReference>
<dbReference type="GO" id="GO:0007029">
    <property type="term" value="P:endoplasmic reticulum organization"/>
    <property type="evidence" value="ECO:0007669"/>
    <property type="project" value="TreeGrafter"/>
</dbReference>
<dbReference type="PANTHER" id="PTHR13923:SF11">
    <property type="entry name" value="SECRETORY 31, ISOFORM D"/>
    <property type="match status" value="1"/>
</dbReference>
<dbReference type="GO" id="GO:0005789">
    <property type="term" value="C:endoplasmic reticulum membrane"/>
    <property type="evidence" value="ECO:0007669"/>
    <property type="project" value="UniProtKB-SubCell"/>
</dbReference>
<sequence>MVRLREIPRTAAFAWSPGAGKPILVTGTRAGAVDVDFSDESKLELWDLALDDQEQTLELQPVASISTDARFYDVAWGPPNDDHPQGIIAGALENGSLDLWDAEKLIAGESDALISQTTKHTGPIKTIQFNPLKPQILATAGAKGELFIYDVNDIANPFRLGNAAARSDDIECLAWNQKVSHILATGGNGGFVTVWDLKTKKASLTLNNSRKAVSSIAWDPNNSTKLLTATPDENTPVILLWNLRNSNAPEKTLQGHESGVLSLSWCQQDSDLLLSSGKDNRTIVWNPNTGERYGELPEVTNWTFLTRFNPHNPNLSATASFDGKITVQTLQNTNPDTSKAAAEKNLDDEDFFRAAQDQPQDASWSLTKAPNWFERPIGASFGFGGKVVVFKANPTQAGQKRSSKILITNFSIDSDVSSATEKFQDAIASGNISSICADKVEQAKTEEEKADWQVLKTLVGDNPRGKIVDYLGFKEEDLANGSAKEEEETQDDAEAKPATEEDVEEKKKKRVSSFFDGAEGDGDDFLSDLAATKGAKTENPFHLFSDSDTAVEKDVTTALMLGNFAKATELCLKEDRFADAFLIANCGGQELVDKVQSAYLSRKSGIPSYMRLLGSVITKNLWDVVYNADLENWKETMAIICTFSDPNEFSDLCETLGDRINEEGTRKDASFCYLVGSKLEKVVSIWAAELEEVEQAGLKEPSEDSTFSVHARSLQDFIEKVTVFRQVTKFEDGEKGLTSDWKLATLYNKYTEYADILAGHGQLETAQKYLDLLPTHYPAAELARNRVRLATKKPAAQPSARVPASASRTSSRIPPTMGYQPPQPVAAPGPAPTTAANPYSNIAQSPAPRSTGSPAQQYMPPANPYQPQGGYAPPGQAAYGAPGGYQPPAQAGYGAPIAPPPMAGPPRNTTPSSAPPPSKSKNMENWNDVPLVTKAPPVRRTTPSVAPMTSPFPGQQGSSLPPPPPPGGSTPYGQRTGATPPPP</sequence>
<feature type="domain" description="Sec16 Sec23-binding" evidence="17">
    <location>
        <begin position="556"/>
        <end position="774"/>
    </location>
</feature>
<evidence type="ECO:0000256" key="10">
    <source>
        <dbReference type="ARBA" id="ARBA00022892"/>
    </source>
</evidence>
<dbReference type="Pfam" id="PF00400">
    <property type="entry name" value="WD40"/>
    <property type="match status" value="1"/>
</dbReference>
<reference evidence="18 19" key="1">
    <citation type="submission" date="2020-01" db="EMBL/GenBank/DDBJ databases">
        <title>Identification and distribution of gene clusters putatively required for synthesis of sphingolipid metabolism inhibitors in phylogenetically diverse species of the filamentous fungus Fusarium.</title>
        <authorList>
            <person name="Kim H.-S."/>
            <person name="Busman M."/>
            <person name="Brown D.W."/>
            <person name="Divon H."/>
            <person name="Uhlig S."/>
            <person name="Proctor R.H."/>
        </authorList>
    </citation>
    <scope>NUCLEOTIDE SEQUENCE [LARGE SCALE GENOMIC DNA]</scope>
    <source>
        <strain evidence="18 19">NRRL 20459</strain>
    </source>
</reference>
<feature type="repeat" description="WD" evidence="15">
    <location>
        <begin position="253"/>
        <end position="295"/>
    </location>
</feature>
<evidence type="ECO:0000256" key="12">
    <source>
        <dbReference type="ARBA" id="ARBA00023136"/>
    </source>
</evidence>
<evidence type="ECO:0000256" key="13">
    <source>
        <dbReference type="ARBA" id="ARBA00023329"/>
    </source>
</evidence>
<feature type="compositionally biased region" description="Polar residues" evidence="16">
    <location>
        <begin position="840"/>
        <end position="856"/>
    </location>
</feature>
<dbReference type="GO" id="GO:0030127">
    <property type="term" value="C:COPII vesicle coat"/>
    <property type="evidence" value="ECO:0007669"/>
    <property type="project" value="TreeGrafter"/>
</dbReference>
<feature type="compositionally biased region" description="Low complexity" evidence="16">
    <location>
        <begin position="865"/>
        <end position="896"/>
    </location>
</feature>
<dbReference type="InterPro" id="IPR001680">
    <property type="entry name" value="WD40_rpt"/>
</dbReference>
<keyword evidence="8" id="KW-0677">Repeat</keyword>
<proteinExistence type="inferred from homology"/>
<evidence type="ECO:0000256" key="14">
    <source>
        <dbReference type="ARBA" id="ARBA00025471"/>
    </source>
</evidence>
<feature type="region of interest" description="Disordered" evidence="16">
    <location>
        <begin position="792"/>
        <end position="983"/>
    </location>
</feature>
<keyword evidence="13" id="KW-0968">Cytoplasmic vesicle</keyword>
<evidence type="ECO:0000256" key="6">
    <source>
        <dbReference type="ARBA" id="ARBA00022448"/>
    </source>
</evidence>
<dbReference type="GO" id="GO:0070971">
    <property type="term" value="C:endoplasmic reticulum exit site"/>
    <property type="evidence" value="ECO:0007669"/>
    <property type="project" value="TreeGrafter"/>
</dbReference>
<keyword evidence="19" id="KW-1185">Reference proteome</keyword>
<dbReference type="InterPro" id="IPR040251">
    <property type="entry name" value="SEC31-like"/>
</dbReference>
<dbReference type="GO" id="GO:0015031">
    <property type="term" value="P:protein transport"/>
    <property type="evidence" value="ECO:0007669"/>
    <property type="project" value="UniProtKB-KW"/>
</dbReference>
<dbReference type="PROSITE" id="PS50082">
    <property type="entry name" value="WD_REPEATS_2"/>
    <property type="match status" value="2"/>
</dbReference>
<dbReference type="SMART" id="SM00320">
    <property type="entry name" value="WD40"/>
    <property type="match status" value="6"/>
</dbReference>
<dbReference type="EMBL" id="JAADYS010002268">
    <property type="protein sequence ID" value="KAF4459059.1"/>
    <property type="molecule type" value="Genomic_DNA"/>
</dbReference>
<dbReference type="GO" id="GO:0090110">
    <property type="term" value="P:COPII-coated vesicle cargo loading"/>
    <property type="evidence" value="ECO:0007669"/>
    <property type="project" value="TreeGrafter"/>
</dbReference>
<dbReference type="Gene3D" id="1.25.40.1030">
    <property type="match status" value="1"/>
</dbReference>
<evidence type="ECO:0000256" key="9">
    <source>
        <dbReference type="ARBA" id="ARBA00022824"/>
    </source>
</evidence>
<dbReference type="InterPro" id="IPR015943">
    <property type="entry name" value="WD40/YVTN_repeat-like_dom_sf"/>
</dbReference>
<feature type="region of interest" description="Disordered" evidence="16">
    <location>
        <begin position="479"/>
        <end position="509"/>
    </location>
</feature>
<comment type="similarity">
    <text evidence="3">Belongs to the WD repeat SEC31 family.</text>
</comment>
<dbReference type="Gene3D" id="2.130.10.10">
    <property type="entry name" value="YVTN repeat-like/Quinoprotein amine dehydrogenase"/>
    <property type="match status" value="1"/>
</dbReference>
<organism evidence="18 19">
    <name type="scientific">Fusarium albosuccineum</name>
    <dbReference type="NCBI Taxonomy" id="1237068"/>
    <lineage>
        <taxon>Eukaryota</taxon>
        <taxon>Fungi</taxon>
        <taxon>Dikarya</taxon>
        <taxon>Ascomycota</taxon>
        <taxon>Pezizomycotina</taxon>
        <taxon>Sordariomycetes</taxon>
        <taxon>Hypocreomycetidae</taxon>
        <taxon>Hypocreales</taxon>
        <taxon>Nectriaceae</taxon>
        <taxon>Fusarium</taxon>
        <taxon>Fusarium decemcellulare species complex</taxon>
    </lineage>
</organism>
<feature type="non-terminal residue" evidence="18">
    <location>
        <position position="983"/>
    </location>
</feature>
<evidence type="ECO:0000256" key="7">
    <source>
        <dbReference type="ARBA" id="ARBA00022574"/>
    </source>
</evidence>
<evidence type="ECO:0000256" key="15">
    <source>
        <dbReference type="PROSITE-ProRule" id="PRU00221"/>
    </source>
</evidence>
<keyword evidence="12" id="KW-0472">Membrane</keyword>
<evidence type="ECO:0000313" key="18">
    <source>
        <dbReference type="EMBL" id="KAF4459059.1"/>
    </source>
</evidence>
<keyword evidence="7 15" id="KW-0853">WD repeat</keyword>
<dbReference type="SUPFAM" id="SSF50978">
    <property type="entry name" value="WD40 repeat-like"/>
    <property type="match status" value="1"/>
</dbReference>
<keyword evidence="6" id="KW-0813">Transport</keyword>
<evidence type="ECO:0000256" key="3">
    <source>
        <dbReference type="ARBA" id="ARBA00009358"/>
    </source>
</evidence>
<evidence type="ECO:0000256" key="11">
    <source>
        <dbReference type="ARBA" id="ARBA00022927"/>
    </source>
</evidence>
<feature type="repeat" description="WD" evidence="15">
    <location>
        <begin position="163"/>
        <end position="205"/>
    </location>
</feature>
<evidence type="ECO:0000256" key="8">
    <source>
        <dbReference type="ARBA" id="ARBA00022737"/>
    </source>
</evidence>
<evidence type="ECO:0000313" key="19">
    <source>
        <dbReference type="Proteomes" id="UP000554235"/>
    </source>
</evidence>
<evidence type="ECO:0000256" key="5">
    <source>
        <dbReference type="ARBA" id="ARBA00021236"/>
    </source>
</evidence>